<dbReference type="GO" id="GO:0016020">
    <property type="term" value="C:membrane"/>
    <property type="evidence" value="ECO:0007669"/>
    <property type="project" value="UniProtKB-SubCell"/>
</dbReference>
<keyword evidence="8" id="KW-1185">Reference proteome</keyword>
<dbReference type="PANTHER" id="PTHR43791:SF21">
    <property type="entry name" value="MAJOR FACILITATOR SUPERFAMILY (MFS) PROFILE DOMAIN-CONTAINING PROTEIN"/>
    <property type="match status" value="1"/>
</dbReference>
<dbReference type="Proteomes" id="UP000076738">
    <property type="component" value="Unassembled WGS sequence"/>
</dbReference>
<evidence type="ECO:0000313" key="7">
    <source>
        <dbReference type="EMBL" id="KZO99522.1"/>
    </source>
</evidence>
<feature type="transmembrane region" description="Helical" evidence="6">
    <location>
        <begin position="40"/>
        <end position="60"/>
    </location>
</feature>
<evidence type="ECO:0000256" key="3">
    <source>
        <dbReference type="ARBA" id="ARBA00022692"/>
    </source>
</evidence>
<dbReference type="STRING" id="1330018.A0A167Q8H7"/>
<evidence type="ECO:0000256" key="2">
    <source>
        <dbReference type="ARBA" id="ARBA00022448"/>
    </source>
</evidence>
<keyword evidence="5 6" id="KW-0472">Membrane</keyword>
<evidence type="ECO:0000313" key="8">
    <source>
        <dbReference type="Proteomes" id="UP000076738"/>
    </source>
</evidence>
<dbReference type="AlphaFoldDB" id="A0A167Q8H7"/>
<gene>
    <name evidence="7" type="ORF">CALVIDRAFT_561377</name>
</gene>
<name>A0A167Q8H7_CALVF</name>
<comment type="subcellular location">
    <subcellularLocation>
        <location evidence="1">Membrane</location>
        <topology evidence="1">Multi-pass membrane protein</topology>
    </subcellularLocation>
</comment>
<accession>A0A167Q8H7</accession>
<dbReference type="EMBL" id="KV417272">
    <property type="protein sequence ID" value="KZO99522.1"/>
    <property type="molecule type" value="Genomic_DNA"/>
</dbReference>
<evidence type="ECO:0000256" key="6">
    <source>
        <dbReference type="SAM" id="Phobius"/>
    </source>
</evidence>
<proteinExistence type="predicted"/>
<keyword evidence="3 6" id="KW-0812">Transmembrane</keyword>
<feature type="transmembrane region" description="Helical" evidence="6">
    <location>
        <begin position="72"/>
        <end position="92"/>
    </location>
</feature>
<dbReference type="PANTHER" id="PTHR43791">
    <property type="entry name" value="PERMEASE-RELATED"/>
    <property type="match status" value="1"/>
</dbReference>
<evidence type="ECO:0000256" key="4">
    <source>
        <dbReference type="ARBA" id="ARBA00022989"/>
    </source>
</evidence>
<sequence>MNTKVSAVKFVILLMGTFVSTAITTAWIAGNTSEPGKRTAVLAINGMGILGGILGGQIYIPQHGPDDRYPLTVSLIIRCCCWIGYVGVHLYLRLINRRAKLVAKMTPEEQECENKDDKRYADKNLTFVYGL</sequence>
<reference evidence="7 8" key="1">
    <citation type="journal article" date="2016" name="Mol. Biol. Evol.">
        <title>Comparative Genomics of Early-Diverging Mushroom-Forming Fungi Provides Insights into the Origins of Lignocellulose Decay Capabilities.</title>
        <authorList>
            <person name="Nagy L.G."/>
            <person name="Riley R."/>
            <person name="Tritt A."/>
            <person name="Adam C."/>
            <person name="Daum C."/>
            <person name="Floudas D."/>
            <person name="Sun H."/>
            <person name="Yadav J.S."/>
            <person name="Pangilinan J."/>
            <person name="Larsson K.H."/>
            <person name="Matsuura K."/>
            <person name="Barry K."/>
            <person name="Labutti K."/>
            <person name="Kuo R."/>
            <person name="Ohm R.A."/>
            <person name="Bhattacharya S.S."/>
            <person name="Shirouzu T."/>
            <person name="Yoshinaga Y."/>
            <person name="Martin F.M."/>
            <person name="Grigoriev I.V."/>
            <person name="Hibbett D.S."/>
        </authorList>
    </citation>
    <scope>NUCLEOTIDE SEQUENCE [LARGE SCALE GENOMIC DNA]</scope>
    <source>
        <strain evidence="7 8">TUFC12733</strain>
    </source>
</reference>
<dbReference type="GO" id="GO:0022857">
    <property type="term" value="F:transmembrane transporter activity"/>
    <property type="evidence" value="ECO:0007669"/>
    <property type="project" value="TreeGrafter"/>
</dbReference>
<feature type="transmembrane region" description="Helical" evidence="6">
    <location>
        <begin position="6"/>
        <end position="28"/>
    </location>
</feature>
<evidence type="ECO:0000256" key="1">
    <source>
        <dbReference type="ARBA" id="ARBA00004141"/>
    </source>
</evidence>
<keyword evidence="4 6" id="KW-1133">Transmembrane helix</keyword>
<evidence type="ECO:0008006" key="9">
    <source>
        <dbReference type="Google" id="ProtNLM"/>
    </source>
</evidence>
<keyword evidence="2" id="KW-0813">Transport</keyword>
<organism evidence="7 8">
    <name type="scientific">Calocera viscosa (strain TUFC12733)</name>
    <dbReference type="NCBI Taxonomy" id="1330018"/>
    <lineage>
        <taxon>Eukaryota</taxon>
        <taxon>Fungi</taxon>
        <taxon>Dikarya</taxon>
        <taxon>Basidiomycota</taxon>
        <taxon>Agaricomycotina</taxon>
        <taxon>Dacrymycetes</taxon>
        <taxon>Dacrymycetales</taxon>
        <taxon>Dacrymycetaceae</taxon>
        <taxon>Calocera</taxon>
    </lineage>
</organism>
<evidence type="ECO:0000256" key="5">
    <source>
        <dbReference type="ARBA" id="ARBA00023136"/>
    </source>
</evidence>
<protein>
    <recommendedName>
        <fullName evidence="9">MFS general substrate transporter</fullName>
    </recommendedName>
</protein>